<feature type="region of interest" description="Disordered" evidence="1">
    <location>
        <begin position="1"/>
        <end position="20"/>
    </location>
</feature>
<dbReference type="GO" id="GO:0016788">
    <property type="term" value="F:hydrolase activity, acting on ester bonds"/>
    <property type="evidence" value="ECO:0007669"/>
    <property type="project" value="InterPro"/>
</dbReference>
<feature type="domain" description="Toxin SymE-like" evidence="2">
    <location>
        <begin position="24"/>
        <end position="72"/>
    </location>
</feature>
<gene>
    <name evidence="3" type="ORF">FPQ15_02415</name>
</gene>
<sequence length="77" mass="8771">MAKAHSKLKSTTCKAPTQPITDGFYTVGYTPNLGRPPPRPQQFIKDRWLEAFGFTIGQIIIIDAQQRLLIIRIEEPF</sequence>
<evidence type="ECO:0000259" key="2">
    <source>
        <dbReference type="Pfam" id="PF08845"/>
    </source>
</evidence>
<dbReference type="EMBL" id="VMHM01000002">
    <property type="protein sequence ID" value="TSK05672.1"/>
    <property type="molecule type" value="Genomic_DNA"/>
</dbReference>
<reference evidence="3 4" key="1">
    <citation type="submission" date="2019-07" db="EMBL/GenBank/DDBJ databases">
        <title>Gilliamella genomes.</title>
        <authorList>
            <person name="Zheng H."/>
        </authorList>
    </citation>
    <scope>NUCLEOTIDE SEQUENCE [LARGE SCALE GENOMIC DNA]</scope>
    <source>
        <strain evidence="3 4">W8127</strain>
    </source>
</reference>
<dbReference type="Proteomes" id="UP000319483">
    <property type="component" value="Unassembled WGS sequence"/>
</dbReference>
<proteinExistence type="predicted"/>
<evidence type="ECO:0000313" key="4">
    <source>
        <dbReference type="Proteomes" id="UP000319483"/>
    </source>
</evidence>
<comment type="caution">
    <text evidence="3">The sequence shown here is derived from an EMBL/GenBank/DDBJ whole genome shotgun (WGS) entry which is preliminary data.</text>
</comment>
<dbReference type="RefSeq" id="WP_144091375.1">
    <property type="nucleotide sequence ID" value="NZ_VMHM01000002.1"/>
</dbReference>
<dbReference type="GO" id="GO:0016070">
    <property type="term" value="P:RNA metabolic process"/>
    <property type="evidence" value="ECO:0007669"/>
    <property type="project" value="InterPro"/>
</dbReference>
<dbReference type="GO" id="GO:0005737">
    <property type="term" value="C:cytoplasm"/>
    <property type="evidence" value="ECO:0007669"/>
    <property type="project" value="InterPro"/>
</dbReference>
<dbReference type="InterPro" id="IPR014944">
    <property type="entry name" value="Toxin_SymE-like"/>
</dbReference>
<feature type="compositionally biased region" description="Polar residues" evidence="1">
    <location>
        <begin position="9"/>
        <end position="20"/>
    </location>
</feature>
<organism evidence="3 4">
    <name type="scientific">Gilliamella apicola</name>
    <dbReference type="NCBI Taxonomy" id="1196095"/>
    <lineage>
        <taxon>Bacteria</taxon>
        <taxon>Pseudomonadati</taxon>
        <taxon>Pseudomonadota</taxon>
        <taxon>Gammaproteobacteria</taxon>
        <taxon>Orbales</taxon>
        <taxon>Orbaceae</taxon>
        <taxon>Gilliamella</taxon>
    </lineage>
</organism>
<dbReference type="Pfam" id="PF08845">
    <property type="entry name" value="SymE_toxin"/>
    <property type="match status" value="1"/>
</dbReference>
<evidence type="ECO:0000313" key="3">
    <source>
        <dbReference type="EMBL" id="TSK05672.1"/>
    </source>
</evidence>
<evidence type="ECO:0000256" key="1">
    <source>
        <dbReference type="SAM" id="MobiDB-lite"/>
    </source>
</evidence>
<dbReference type="AlphaFoldDB" id="A0A556SWZ6"/>
<dbReference type="GO" id="GO:0003723">
    <property type="term" value="F:RNA binding"/>
    <property type="evidence" value="ECO:0007669"/>
    <property type="project" value="InterPro"/>
</dbReference>
<protein>
    <submittedName>
        <fullName evidence="3">Type I toxin-antitoxin system SymE family toxin</fullName>
    </submittedName>
</protein>
<name>A0A556SWZ6_9GAMM</name>
<accession>A0A556SWZ6</accession>